<dbReference type="EMBL" id="ML179036">
    <property type="protein sequence ID" value="THV07852.1"/>
    <property type="molecule type" value="Genomic_DNA"/>
</dbReference>
<name>A0A4S8MXJ6_DENBC</name>
<dbReference type="InterPro" id="IPR004843">
    <property type="entry name" value="Calcineurin-like_PHP"/>
</dbReference>
<keyword evidence="3" id="KW-1185">Reference proteome</keyword>
<dbReference type="GO" id="GO:0016787">
    <property type="term" value="F:hydrolase activity"/>
    <property type="evidence" value="ECO:0007669"/>
    <property type="project" value="InterPro"/>
</dbReference>
<dbReference type="OrthoDB" id="630188at2759"/>
<dbReference type="SUPFAM" id="SSF56300">
    <property type="entry name" value="Metallo-dependent phosphatases"/>
    <property type="match status" value="1"/>
</dbReference>
<dbReference type="AlphaFoldDB" id="A0A4S8MXJ6"/>
<dbReference type="PANTHER" id="PTHR12905:SF0">
    <property type="entry name" value="CALCINEURIN-LIKE PHOSPHOESTERASE DOMAIN-CONTAINING PROTEIN"/>
    <property type="match status" value="1"/>
</dbReference>
<dbReference type="Gene3D" id="3.60.21.10">
    <property type="match status" value="1"/>
</dbReference>
<dbReference type="Pfam" id="PF00149">
    <property type="entry name" value="Metallophos"/>
    <property type="match status" value="1"/>
</dbReference>
<evidence type="ECO:0000313" key="2">
    <source>
        <dbReference type="EMBL" id="THV07852.1"/>
    </source>
</evidence>
<dbReference type="CDD" id="cd07379">
    <property type="entry name" value="MPP_239FB"/>
    <property type="match status" value="1"/>
</dbReference>
<organism evidence="2 3">
    <name type="scientific">Dendrothele bispora (strain CBS 962.96)</name>
    <dbReference type="NCBI Taxonomy" id="1314807"/>
    <lineage>
        <taxon>Eukaryota</taxon>
        <taxon>Fungi</taxon>
        <taxon>Dikarya</taxon>
        <taxon>Basidiomycota</taxon>
        <taxon>Agaricomycotina</taxon>
        <taxon>Agaricomycetes</taxon>
        <taxon>Agaricomycetidae</taxon>
        <taxon>Agaricales</taxon>
        <taxon>Agaricales incertae sedis</taxon>
        <taxon>Dendrothele</taxon>
    </lineage>
</organism>
<dbReference type="InterPro" id="IPR051693">
    <property type="entry name" value="UPF0046_metallophosphoest"/>
</dbReference>
<evidence type="ECO:0000313" key="3">
    <source>
        <dbReference type="Proteomes" id="UP000297245"/>
    </source>
</evidence>
<reference evidence="2 3" key="1">
    <citation type="journal article" date="2019" name="Nat. Ecol. Evol.">
        <title>Megaphylogeny resolves global patterns of mushroom evolution.</title>
        <authorList>
            <person name="Varga T."/>
            <person name="Krizsan K."/>
            <person name="Foldi C."/>
            <person name="Dima B."/>
            <person name="Sanchez-Garcia M."/>
            <person name="Sanchez-Ramirez S."/>
            <person name="Szollosi G.J."/>
            <person name="Szarkandi J.G."/>
            <person name="Papp V."/>
            <person name="Albert L."/>
            <person name="Andreopoulos W."/>
            <person name="Angelini C."/>
            <person name="Antonin V."/>
            <person name="Barry K.W."/>
            <person name="Bougher N.L."/>
            <person name="Buchanan P."/>
            <person name="Buyck B."/>
            <person name="Bense V."/>
            <person name="Catcheside P."/>
            <person name="Chovatia M."/>
            <person name="Cooper J."/>
            <person name="Damon W."/>
            <person name="Desjardin D."/>
            <person name="Finy P."/>
            <person name="Geml J."/>
            <person name="Haridas S."/>
            <person name="Hughes K."/>
            <person name="Justo A."/>
            <person name="Karasinski D."/>
            <person name="Kautmanova I."/>
            <person name="Kiss B."/>
            <person name="Kocsube S."/>
            <person name="Kotiranta H."/>
            <person name="LaButti K.M."/>
            <person name="Lechner B.E."/>
            <person name="Liimatainen K."/>
            <person name="Lipzen A."/>
            <person name="Lukacs Z."/>
            <person name="Mihaltcheva S."/>
            <person name="Morgado L.N."/>
            <person name="Niskanen T."/>
            <person name="Noordeloos M.E."/>
            <person name="Ohm R.A."/>
            <person name="Ortiz-Santana B."/>
            <person name="Ovrebo C."/>
            <person name="Racz N."/>
            <person name="Riley R."/>
            <person name="Savchenko A."/>
            <person name="Shiryaev A."/>
            <person name="Soop K."/>
            <person name="Spirin V."/>
            <person name="Szebenyi C."/>
            <person name="Tomsovsky M."/>
            <person name="Tulloss R.E."/>
            <person name="Uehling J."/>
            <person name="Grigoriev I.V."/>
            <person name="Vagvolgyi C."/>
            <person name="Papp T."/>
            <person name="Martin F.M."/>
            <person name="Miettinen O."/>
            <person name="Hibbett D.S."/>
            <person name="Nagy L.G."/>
        </authorList>
    </citation>
    <scope>NUCLEOTIDE SEQUENCE [LARGE SCALE GENOMIC DNA]</scope>
    <source>
        <strain evidence="2 3">CBS 962.96</strain>
    </source>
</reference>
<evidence type="ECO:0000259" key="1">
    <source>
        <dbReference type="Pfam" id="PF00149"/>
    </source>
</evidence>
<dbReference type="Proteomes" id="UP000297245">
    <property type="component" value="Unassembled WGS sequence"/>
</dbReference>
<proteinExistence type="predicted"/>
<dbReference type="InterPro" id="IPR029052">
    <property type="entry name" value="Metallo-depent_PP-like"/>
</dbReference>
<sequence length="286" mass="31777">MDLSFDHVYTAYRTIVSPNEGVLPPHPGPSWTRFVCISDTHSHTEDAFKDQIPSGDFLLHSGDLSSWGKLSQLRKTVDWIGGLEGFEYKVLIAGNHDFCLDAQSSMYDGQLPETVKKCLEEAQELMRGEEARAKGIIYLEYEQIALKTKVGREWILYGSPAAPRYADGAFQYTNRVEAKAISSLIPSDVEILLTHTPAHGILDWARRGRHAGCESLLERLGKLSKLHLHVFGHIHESKGAQIVPLRPGAGIYAIPEVERPKRLEWVAVNAAMLAVQGPAIVVDLMN</sequence>
<feature type="domain" description="Calcineurin-like phosphoesterase" evidence="1">
    <location>
        <begin position="33"/>
        <end position="236"/>
    </location>
</feature>
<dbReference type="PANTHER" id="PTHR12905">
    <property type="entry name" value="METALLOPHOSPHOESTERASE"/>
    <property type="match status" value="1"/>
</dbReference>
<protein>
    <recommendedName>
        <fullName evidence="1">Calcineurin-like phosphoesterase domain-containing protein</fullName>
    </recommendedName>
</protein>
<accession>A0A4S8MXJ6</accession>
<gene>
    <name evidence="2" type="ORF">K435DRAFT_825185</name>
</gene>